<evidence type="ECO:0000313" key="1">
    <source>
        <dbReference type="EMBL" id="GAV71123.1"/>
    </source>
</evidence>
<proteinExistence type="predicted"/>
<name>A0A1Q3BTL5_CEPFO</name>
<comment type="caution">
    <text evidence="1">The sequence shown here is derived from an EMBL/GenBank/DDBJ whole genome shotgun (WGS) entry which is preliminary data.</text>
</comment>
<dbReference type="Proteomes" id="UP000187406">
    <property type="component" value="Unassembled WGS sequence"/>
</dbReference>
<dbReference type="InParanoid" id="A0A1Q3BTL5"/>
<evidence type="ECO:0000313" key="2">
    <source>
        <dbReference type="Proteomes" id="UP000187406"/>
    </source>
</evidence>
<dbReference type="OrthoDB" id="1745472at2759"/>
<dbReference type="InterPro" id="IPR021109">
    <property type="entry name" value="Peptidase_aspartic_dom_sf"/>
</dbReference>
<dbReference type="EMBL" id="BDDD01000875">
    <property type="protein sequence ID" value="GAV71123.1"/>
    <property type="molecule type" value="Genomic_DNA"/>
</dbReference>
<keyword evidence="2" id="KW-1185">Reference proteome</keyword>
<dbReference type="CDD" id="cd00303">
    <property type="entry name" value="retropepsin_like"/>
    <property type="match status" value="1"/>
</dbReference>
<dbReference type="Gene3D" id="2.40.70.10">
    <property type="entry name" value="Acid Proteases"/>
    <property type="match status" value="1"/>
</dbReference>
<protein>
    <submittedName>
        <fullName evidence="1">RVP_2 domain-containing protein</fullName>
    </submittedName>
</protein>
<dbReference type="Pfam" id="PF08284">
    <property type="entry name" value="RVP_2"/>
    <property type="match status" value="1"/>
</dbReference>
<gene>
    <name evidence="1" type="ORF">CFOL_v3_14617</name>
</gene>
<organism evidence="1 2">
    <name type="scientific">Cephalotus follicularis</name>
    <name type="common">Albany pitcher plant</name>
    <dbReference type="NCBI Taxonomy" id="3775"/>
    <lineage>
        <taxon>Eukaryota</taxon>
        <taxon>Viridiplantae</taxon>
        <taxon>Streptophyta</taxon>
        <taxon>Embryophyta</taxon>
        <taxon>Tracheophyta</taxon>
        <taxon>Spermatophyta</taxon>
        <taxon>Magnoliopsida</taxon>
        <taxon>eudicotyledons</taxon>
        <taxon>Gunneridae</taxon>
        <taxon>Pentapetalae</taxon>
        <taxon>rosids</taxon>
        <taxon>fabids</taxon>
        <taxon>Oxalidales</taxon>
        <taxon>Cephalotaceae</taxon>
        <taxon>Cephalotus</taxon>
    </lineage>
</organism>
<sequence>MMPKISLHALVGQVNPKALRITGQYFEHKLQILIDGGSTHNFLQERVAFGLGLPVIPTKPFKVFVGNDPFFIFSKKCLNVPLNLQSHHFEIEFYVLPIEGADMVLGIQWLETLGPILTDYKLLTMNSTYKDQMVCLKSEPQLHLQPIKATQEVSIL</sequence>
<dbReference type="AlphaFoldDB" id="A0A1Q3BTL5"/>
<accession>A0A1Q3BTL5</accession>
<reference evidence="2" key="1">
    <citation type="submission" date="2016-04" db="EMBL/GenBank/DDBJ databases">
        <title>Cephalotus genome sequencing.</title>
        <authorList>
            <person name="Fukushima K."/>
            <person name="Hasebe M."/>
            <person name="Fang X."/>
        </authorList>
    </citation>
    <scope>NUCLEOTIDE SEQUENCE [LARGE SCALE GENOMIC DNA]</scope>
    <source>
        <strain evidence="2">cv. St1</strain>
    </source>
</reference>
<dbReference type="SUPFAM" id="SSF50630">
    <property type="entry name" value="Acid proteases"/>
    <property type="match status" value="1"/>
</dbReference>